<sequence>MDPPIPTWGNRPLDREILKLRRLGSIKPPSIGNKLLRLLLVIILKRRIG</sequence>
<gene>
    <name evidence="1" type="primary">ycf3</name>
</gene>
<reference evidence="1" key="1">
    <citation type="journal article" date="2019" name="Mitochondrial DNA Part B Resour">
        <title>Complete chloroplast genome of Toona sinensis (Meliaceae), a goluptious 'tree vegetables'.</title>
        <authorList>
            <person name="Liu B."/>
            <person name="Zhang J."/>
            <person name="Shi Y."/>
        </authorList>
    </citation>
    <scope>NUCLEOTIDE SEQUENCE</scope>
</reference>
<accession>A0A8A4VKR0</accession>
<dbReference type="AlphaFoldDB" id="A0A8A4VKR0"/>
<dbReference type="EMBL" id="MK954108">
    <property type="protein sequence ID" value="QTD82092.1"/>
    <property type="molecule type" value="Genomic_DNA"/>
</dbReference>
<evidence type="ECO:0000313" key="1">
    <source>
        <dbReference type="EMBL" id="QTD82092.1"/>
    </source>
</evidence>
<dbReference type="GeneID" id="69230729"/>
<geneLocation type="chloroplast" evidence="1"/>
<organism evidence="1">
    <name type="scientific">Toona sinensis</name>
    <name type="common">Chinese mahogany</name>
    <name type="synonym">Cedrela sinensis</name>
    <dbReference type="NCBI Taxonomy" id="443222"/>
    <lineage>
        <taxon>Eukaryota</taxon>
        <taxon>Viridiplantae</taxon>
        <taxon>Streptophyta</taxon>
        <taxon>Embryophyta</taxon>
        <taxon>Tracheophyta</taxon>
        <taxon>Spermatophyta</taxon>
        <taxon>Magnoliopsida</taxon>
        <taxon>eudicotyledons</taxon>
        <taxon>Gunneridae</taxon>
        <taxon>Pentapetalae</taxon>
        <taxon>rosids</taxon>
        <taxon>malvids</taxon>
        <taxon>Sapindales</taxon>
        <taxon>Meliaceae</taxon>
        <taxon>Toona</taxon>
    </lineage>
</organism>
<dbReference type="RefSeq" id="YP_010235638.1">
    <property type="nucleotide sequence ID" value="NC_059806.1"/>
</dbReference>
<keyword evidence="1" id="KW-0934">Plastid</keyword>
<protein>
    <submittedName>
        <fullName evidence="1">Hypothetical chloroplast RF34</fullName>
    </submittedName>
</protein>
<keyword evidence="1" id="KW-0150">Chloroplast</keyword>
<name>A0A8A4VKR0_TOOSI</name>
<proteinExistence type="predicted"/>
<reference evidence="1" key="2">
    <citation type="submission" date="2019-05" db="EMBL/GenBank/DDBJ databases">
        <authorList>
            <person name="Duan N."/>
        </authorList>
    </citation>
    <scope>NUCLEOTIDE SEQUENCE</scope>
</reference>